<evidence type="ECO:0000313" key="2">
    <source>
        <dbReference type="Proteomes" id="UP000257014"/>
    </source>
</evidence>
<gene>
    <name evidence="1" type="ORF">C6P37_05140</name>
</gene>
<dbReference type="Proteomes" id="UP000257014">
    <property type="component" value="Unassembled WGS sequence"/>
</dbReference>
<proteinExistence type="predicted"/>
<comment type="caution">
    <text evidence="1">The sequence shown here is derived from an EMBL/GenBank/DDBJ whole genome shotgun (WGS) entry which is preliminary data.</text>
</comment>
<name>A0A3E0K6L9_9BACI</name>
<dbReference type="AlphaFoldDB" id="A0A3E0K6L9"/>
<sequence>MNFHPFSSFWDPNPRSPIRFPSPVCESPLGGSPHCSAGKIGKPPFGICQETFVRSFSILKRGMVQ</sequence>
<protein>
    <submittedName>
        <fullName evidence="1">Uncharacterized protein</fullName>
    </submittedName>
</protein>
<dbReference type="EMBL" id="QEWE01000014">
    <property type="protein sequence ID" value="REJ29344.1"/>
    <property type="molecule type" value="Genomic_DNA"/>
</dbReference>
<organism evidence="1 2">
    <name type="scientific">Caldibacillus debilis</name>
    <dbReference type="NCBI Taxonomy" id="301148"/>
    <lineage>
        <taxon>Bacteria</taxon>
        <taxon>Bacillati</taxon>
        <taxon>Bacillota</taxon>
        <taxon>Bacilli</taxon>
        <taxon>Bacillales</taxon>
        <taxon>Bacillaceae</taxon>
        <taxon>Caldibacillus</taxon>
    </lineage>
</organism>
<reference evidence="1 2" key="1">
    <citation type="submission" date="2018-03" db="EMBL/GenBank/DDBJ databases">
        <authorList>
            <person name="Keele B.F."/>
        </authorList>
    </citation>
    <scope>NUCLEOTIDE SEQUENCE [LARGE SCALE GENOMIC DNA]</scope>
    <source>
        <strain evidence="1">ZCTH4_d</strain>
    </source>
</reference>
<accession>A0A3E0K6L9</accession>
<evidence type="ECO:0000313" key="1">
    <source>
        <dbReference type="EMBL" id="REJ29344.1"/>
    </source>
</evidence>